<dbReference type="EMBL" id="MDGQ01000005">
    <property type="protein sequence ID" value="OEK05618.1"/>
    <property type="molecule type" value="Genomic_DNA"/>
</dbReference>
<dbReference type="AlphaFoldDB" id="A0A1E5T2K1"/>
<name>A0A1E5T2K1_9BACT</name>
<evidence type="ECO:0000313" key="2">
    <source>
        <dbReference type="Proteomes" id="UP000095552"/>
    </source>
</evidence>
<keyword evidence="2" id="KW-1185">Reference proteome</keyword>
<evidence type="ECO:0000313" key="1">
    <source>
        <dbReference type="EMBL" id="OEK05618.1"/>
    </source>
</evidence>
<sequence>MEGSPFSGYAVLYHPDGSLKEKVGILKGKKENASIQWYPDQHFKNITYYQNGKLHGEKKIWTRDAEHILIAHYQFEKGKAHGEQKKWYPTGELFKILNMNMGKEDGLQRAFRKNGDLFANYEAKEGRIFGLKKAALCYGLEDENITTQSN</sequence>
<reference evidence="1 2" key="1">
    <citation type="submission" date="2016-08" db="EMBL/GenBank/DDBJ databases">
        <title>Draft genome of Fabibacter sp. strain SK-8.</title>
        <authorList>
            <person name="Wong S.-K."/>
            <person name="Hamasaki K."/>
            <person name="Yoshizawa S."/>
        </authorList>
    </citation>
    <scope>NUCLEOTIDE SEQUENCE [LARGE SCALE GENOMIC DNA]</scope>
    <source>
        <strain evidence="1 2">SK-8</strain>
    </source>
</reference>
<dbReference type="Pfam" id="PF07661">
    <property type="entry name" value="MORN_2"/>
    <property type="match status" value="1"/>
</dbReference>
<organism evidence="1 2">
    <name type="scientific">Roseivirga misakiensis</name>
    <dbReference type="NCBI Taxonomy" id="1563681"/>
    <lineage>
        <taxon>Bacteria</taxon>
        <taxon>Pseudomonadati</taxon>
        <taxon>Bacteroidota</taxon>
        <taxon>Cytophagia</taxon>
        <taxon>Cytophagales</taxon>
        <taxon>Roseivirgaceae</taxon>
        <taxon>Roseivirga</taxon>
    </lineage>
</organism>
<evidence type="ECO:0008006" key="3">
    <source>
        <dbReference type="Google" id="ProtNLM"/>
    </source>
</evidence>
<gene>
    <name evidence="1" type="ORF">BFP71_16035</name>
</gene>
<dbReference type="SUPFAM" id="SSF82185">
    <property type="entry name" value="Histone H3 K4-specific methyltransferase SET7/9 N-terminal domain"/>
    <property type="match status" value="2"/>
</dbReference>
<dbReference type="InterPro" id="IPR011652">
    <property type="entry name" value="MORN_2"/>
</dbReference>
<comment type="caution">
    <text evidence="1">The sequence shown here is derived from an EMBL/GenBank/DDBJ whole genome shotgun (WGS) entry which is preliminary data.</text>
</comment>
<proteinExistence type="predicted"/>
<dbReference type="STRING" id="1563681.BFP71_16035"/>
<protein>
    <recommendedName>
        <fullName evidence="3">Membrane-binding protein</fullName>
    </recommendedName>
</protein>
<dbReference type="Proteomes" id="UP000095552">
    <property type="component" value="Unassembled WGS sequence"/>
</dbReference>
<accession>A0A1E5T2K1</accession>
<dbReference type="Gene3D" id="2.20.110.10">
    <property type="entry name" value="Histone H3 K4-specific methyltransferase SET7/9 N-terminal domain"/>
    <property type="match status" value="2"/>
</dbReference>